<dbReference type="SUPFAM" id="SSF56935">
    <property type="entry name" value="Porins"/>
    <property type="match status" value="1"/>
</dbReference>
<sequence>MKKSLITLAIVAAVAVPMTVSAAEAKFFGYSQITAAIGKGAEGNDDNDGLRFGADRIRMGYKIKQGNAWGKLQADFNKTDNASPIGVDEIIKDAVVGYKFNDAANVMAGVFKTPVGMDFNTSGKGLDIVQRGMEKKLVLERAAGLMVSGRNISGFGYDIGVFNPTQRSSAVNFGGAGDAMAYAGRVMYDMGDSLHLEASYG</sequence>
<dbReference type="Gene3D" id="2.40.160.10">
    <property type="entry name" value="Porin"/>
    <property type="match status" value="1"/>
</dbReference>
<accession>A0A3B1AFB7</accession>
<dbReference type="InterPro" id="IPR023614">
    <property type="entry name" value="Porin_dom_sf"/>
</dbReference>
<dbReference type="InterPro" id="IPR010870">
    <property type="entry name" value="Porin_O/P"/>
</dbReference>
<proteinExistence type="predicted"/>
<gene>
    <name evidence="1" type="ORF">MNBD_GAMMA20-934</name>
</gene>
<reference evidence="1" key="1">
    <citation type="submission" date="2018-06" db="EMBL/GenBank/DDBJ databases">
        <authorList>
            <person name="Zhirakovskaya E."/>
        </authorList>
    </citation>
    <scope>NUCLEOTIDE SEQUENCE</scope>
</reference>
<dbReference type="EMBL" id="UOFU01000275">
    <property type="protein sequence ID" value="VAX02502.1"/>
    <property type="molecule type" value="Genomic_DNA"/>
</dbReference>
<evidence type="ECO:0000313" key="1">
    <source>
        <dbReference type="EMBL" id="VAX02502.1"/>
    </source>
</evidence>
<dbReference type="AlphaFoldDB" id="A0A3B1AFB7"/>
<protein>
    <recommendedName>
        <fullName evidence="2">Porin domain-containing protein</fullName>
    </recommendedName>
</protein>
<feature type="non-terminal residue" evidence="1">
    <location>
        <position position="201"/>
    </location>
</feature>
<name>A0A3B1AFB7_9ZZZZ</name>
<organism evidence="1">
    <name type="scientific">hydrothermal vent metagenome</name>
    <dbReference type="NCBI Taxonomy" id="652676"/>
    <lineage>
        <taxon>unclassified sequences</taxon>
        <taxon>metagenomes</taxon>
        <taxon>ecological metagenomes</taxon>
    </lineage>
</organism>
<evidence type="ECO:0008006" key="2">
    <source>
        <dbReference type="Google" id="ProtNLM"/>
    </source>
</evidence>
<dbReference type="Pfam" id="PF07396">
    <property type="entry name" value="Porin_O_P"/>
    <property type="match status" value="1"/>
</dbReference>